<name>A0A7J0BM00_9BACT</name>
<keyword evidence="3" id="KW-1185">Reference proteome</keyword>
<evidence type="ECO:0000256" key="1">
    <source>
        <dbReference type="SAM" id="MobiDB-lite"/>
    </source>
</evidence>
<proteinExistence type="predicted"/>
<evidence type="ECO:0000313" key="3">
    <source>
        <dbReference type="Proteomes" id="UP000503840"/>
    </source>
</evidence>
<dbReference type="Proteomes" id="UP000503840">
    <property type="component" value="Unassembled WGS sequence"/>
</dbReference>
<feature type="region of interest" description="Disordered" evidence="1">
    <location>
        <begin position="1"/>
        <end position="22"/>
    </location>
</feature>
<dbReference type="AlphaFoldDB" id="A0A7J0BM00"/>
<protein>
    <submittedName>
        <fullName evidence="2">Uncharacterized protein</fullName>
    </submittedName>
</protein>
<sequence length="97" mass="9957">MQGMFADQGAGQHAGRTGNTGNTGYMCNMGNMEGAPYAHVAAVSRSGMPAEQPFAERRVAGVSGMFADEWELQCDAAGLPVFADQAGYRPAGVAGGN</sequence>
<gene>
    <name evidence="2" type="ORF">DSM101010T_31220</name>
</gene>
<accession>A0A7J0BM00</accession>
<dbReference type="EMBL" id="BLVO01000016">
    <property type="protein sequence ID" value="GFM34757.1"/>
    <property type="molecule type" value="Genomic_DNA"/>
</dbReference>
<reference evidence="2 3" key="1">
    <citation type="submission" date="2020-05" db="EMBL/GenBank/DDBJ databases">
        <title>Draft genome sequence of Desulfovibrio sp. strain HN2T.</title>
        <authorList>
            <person name="Ueno A."/>
            <person name="Tamazawa S."/>
            <person name="Tamamura S."/>
            <person name="Murakami T."/>
            <person name="Kiyama T."/>
            <person name="Inomata H."/>
            <person name="Amano Y."/>
            <person name="Miyakawa K."/>
            <person name="Tamaki H."/>
            <person name="Naganuma T."/>
            <person name="Kaneko K."/>
        </authorList>
    </citation>
    <scope>NUCLEOTIDE SEQUENCE [LARGE SCALE GENOMIC DNA]</scope>
    <source>
        <strain evidence="2 3">HN2</strain>
    </source>
</reference>
<comment type="caution">
    <text evidence="2">The sequence shown here is derived from an EMBL/GenBank/DDBJ whole genome shotgun (WGS) entry which is preliminary data.</text>
</comment>
<evidence type="ECO:0000313" key="2">
    <source>
        <dbReference type="EMBL" id="GFM34757.1"/>
    </source>
</evidence>
<organism evidence="2 3">
    <name type="scientific">Desulfovibrio subterraneus</name>
    <dbReference type="NCBI Taxonomy" id="2718620"/>
    <lineage>
        <taxon>Bacteria</taxon>
        <taxon>Pseudomonadati</taxon>
        <taxon>Thermodesulfobacteriota</taxon>
        <taxon>Desulfovibrionia</taxon>
        <taxon>Desulfovibrionales</taxon>
        <taxon>Desulfovibrionaceae</taxon>
        <taxon>Desulfovibrio</taxon>
    </lineage>
</organism>